<evidence type="ECO:0000259" key="5">
    <source>
        <dbReference type="PROSITE" id="PS50893"/>
    </source>
</evidence>
<keyword evidence="3 6" id="KW-0067">ATP-binding</keyword>
<dbReference type="EMBL" id="JAIQZJ010000008">
    <property type="protein sequence ID" value="MBZ5739542.1"/>
    <property type="molecule type" value="Genomic_DNA"/>
</dbReference>
<protein>
    <submittedName>
        <fullName evidence="6">ABC transporter ATP-binding protein</fullName>
    </submittedName>
</protein>
<dbReference type="CDD" id="cd03293">
    <property type="entry name" value="ABC_NrtD_SsuB_transporters"/>
    <property type="match status" value="1"/>
</dbReference>
<organism evidence="6 7">
    <name type="scientific">Nocardioides mangrovi</name>
    <dbReference type="NCBI Taxonomy" id="2874580"/>
    <lineage>
        <taxon>Bacteria</taxon>
        <taxon>Bacillati</taxon>
        <taxon>Actinomycetota</taxon>
        <taxon>Actinomycetes</taxon>
        <taxon>Propionibacteriales</taxon>
        <taxon>Nocardioidaceae</taxon>
        <taxon>Nocardioides</taxon>
    </lineage>
</organism>
<feature type="region of interest" description="Disordered" evidence="4">
    <location>
        <begin position="258"/>
        <end position="312"/>
    </location>
</feature>
<dbReference type="InterPro" id="IPR017871">
    <property type="entry name" value="ABC_transporter-like_CS"/>
</dbReference>
<dbReference type="PANTHER" id="PTHR42788">
    <property type="entry name" value="TAURINE IMPORT ATP-BINDING PROTEIN-RELATED"/>
    <property type="match status" value="1"/>
</dbReference>
<evidence type="ECO:0000256" key="4">
    <source>
        <dbReference type="SAM" id="MobiDB-lite"/>
    </source>
</evidence>
<dbReference type="PROSITE" id="PS50893">
    <property type="entry name" value="ABC_TRANSPORTER_2"/>
    <property type="match status" value="1"/>
</dbReference>
<dbReference type="PROSITE" id="PS00211">
    <property type="entry name" value="ABC_TRANSPORTER_1"/>
    <property type="match status" value="1"/>
</dbReference>
<evidence type="ECO:0000256" key="3">
    <source>
        <dbReference type="ARBA" id="ARBA00022840"/>
    </source>
</evidence>
<sequence length="312" mass="33637">MTQQIARHGQPLVVDEVGMTYGSGESAHEVLRGLSLRVDPGEFVCIVGPSGAGKTTLLRCLSGLLRPTAGSVRIGEQPVTQPLAEIAVVFQDYRGSLMPWMRVRDNVAFPLEGMGVKKAERLERAQQSLEAVGLGDVGHKYPWQLSGGMQQRVAIARAIAYRSPILLMDEPFGSVDAQARFDLEDLALRLRRELDITVVVVTHDIDEAVYLSDRVVVVAGTPTSVVDDLTIDLGPERDQIATRALPRFAELRSRVLSEIRGERSPGHPAPDARPAPGTGPSASAAGAAPEGERRAEPRERSESTAETVHTSA</sequence>
<accession>A0ABS7UFX1</accession>
<dbReference type="Gene3D" id="3.40.50.300">
    <property type="entry name" value="P-loop containing nucleotide triphosphate hydrolases"/>
    <property type="match status" value="1"/>
</dbReference>
<dbReference type="InterPro" id="IPR003439">
    <property type="entry name" value="ABC_transporter-like_ATP-bd"/>
</dbReference>
<dbReference type="InterPro" id="IPR050166">
    <property type="entry name" value="ABC_transporter_ATP-bind"/>
</dbReference>
<dbReference type="PANTHER" id="PTHR42788:SF13">
    <property type="entry name" value="ALIPHATIC SULFONATES IMPORT ATP-BINDING PROTEIN SSUB"/>
    <property type="match status" value="1"/>
</dbReference>
<proteinExistence type="predicted"/>
<dbReference type="SUPFAM" id="SSF52540">
    <property type="entry name" value="P-loop containing nucleoside triphosphate hydrolases"/>
    <property type="match status" value="1"/>
</dbReference>
<dbReference type="InterPro" id="IPR027417">
    <property type="entry name" value="P-loop_NTPase"/>
</dbReference>
<evidence type="ECO:0000313" key="6">
    <source>
        <dbReference type="EMBL" id="MBZ5739542.1"/>
    </source>
</evidence>
<evidence type="ECO:0000256" key="1">
    <source>
        <dbReference type="ARBA" id="ARBA00022448"/>
    </source>
</evidence>
<dbReference type="Pfam" id="PF00005">
    <property type="entry name" value="ABC_tran"/>
    <property type="match status" value="1"/>
</dbReference>
<keyword evidence="1" id="KW-0813">Transport</keyword>
<keyword evidence="7" id="KW-1185">Reference proteome</keyword>
<gene>
    <name evidence="6" type="ORF">K8U61_15315</name>
</gene>
<evidence type="ECO:0000256" key="2">
    <source>
        <dbReference type="ARBA" id="ARBA00022741"/>
    </source>
</evidence>
<feature type="compositionally biased region" description="Low complexity" evidence="4">
    <location>
        <begin position="274"/>
        <end position="289"/>
    </location>
</feature>
<evidence type="ECO:0000313" key="7">
    <source>
        <dbReference type="Proteomes" id="UP000780875"/>
    </source>
</evidence>
<name>A0ABS7UFX1_9ACTN</name>
<feature type="compositionally biased region" description="Basic and acidic residues" evidence="4">
    <location>
        <begin position="290"/>
        <end position="303"/>
    </location>
</feature>
<feature type="domain" description="ABC transporter" evidence="5">
    <location>
        <begin position="12"/>
        <end position="245"/>
    </location>
</feature>
<dbReference type="RefSeq" id="WP_224123908.1">
    <property type="nucleotide sequence ID" value="NZ_JAIQZJ010000008.1"/>
</dbReference>
<dbReference type="GO" id="GO:0005524">
    <property type="term" value="F:ATP binding"/>
    <property type="evidence" value="ECO:0007669"/>
    <property type="project" value="UniProtKB-KW"/>
</dbReference>
<dbReference type="InterPro" id="IPR003593">
    <property type="entry name" value="AAA+_ATPase"/>
</dbReference>
<keyword evidence="2" id="KW-0547">Nucleotide-binding</keyword>
<dbReference type="Proteomes" id="UP000780875">
    <property type="component" value="Unassembled WGS sequence"/>
</dbReference>
<reference evidence="6 7" key="1">
    <citation type="submission" date="2021-09" db="EMBL/GenBank/DDBJ databases">
        <title>Whole genome sequence of Nocardioides sp. GBK3QG-3.</title>
        <authorList>
            <person name="Tuo L."/>
        </authorList>
    </citation>
    <scope>NUCLEOTIDE SEQUENCE [LARGE SCALE GENOMIC DNA]</scope>
    <source>
        <strain evidence="6 7">GBK3QG-3</strain>
    </source>
</reference>
<comment type="caution">
    <text evidence="6">The sequence shown here is derived from an EMBL/GenBank/DDBJ whole genome shotgun (WGS) entry which is preliminary data.</text>
</comment>
<dbReference type="SMART" id="SM00382">
    <property type="entry name" value="AAA"/>
    <property type="match status" value="1"/>
</dbReference>